<evidence type="ECO:0000259" key="1">
    <source>
        <dbReference type="Pfam" id="PF00561"/>
    </source>
</evidence>
<accession>A0A2N3LQC0</accession>
<dbReference type="AlphaFoldDB" id="A0A2N3LQC0"/>
<gene>
    <name evidence="2" type="ORF">CWO92_01825</name>
</gene>
<protein>
    <submittedName>
        <fullName evidence="2">Alpha/beta hydrolase</fullName>
    </submittedName>
</protein>
<dbReference type="GO" id="GO:0016787">
    <property type="term" value="F:hydrolase activity"/>
    <property type="evidence" value="ECO:0007669"/>
    <property type="project" value="UniProtKB-KW"/>
</dbReference>
<dbReference type="PANTHER" id="PTHR46438:SF11">
    <property type="entry name" value="LIPASE-RELATED"/>
    <property type="match status" value="1"/>
</dbReference>
<keyword evidence="3" id="KW-1185">Reference proteome</keyword>
<evidence type="ECO:0000313" key="2">
    <source>
        <dbReference type="EMBL" id="PKR86821.1"/>
    </source>
</evidence>
<dbReference type="Gene3D" id="3.40.50.1820">
    <property type="entry name" value="alpha/beta hydrolase"/>
    <property type="match status" value="1"/>
</dbReference>
<dbReference type="SUPFAM" id="SSF53474">
    <property type="entry name" value="alpha/beta-Hydrolases"/>
    <property type="match status" value="1"/>
</dbReference>
<keyword evidence="2" id="KW-0378">Hydrolase</keyword>
<dbReference type="PANTHER" id="PTHR46438">
    <property type="entry name" value="ALPHA/BETA-HYDROLASES SUPERFAMILY PROTEIN"/>
    <property type="match status" value="1"/>
</dbReference>
<sequence>MMQSVESGHHLINGVNIYYEFYPNQNAKTVVLLHGFLSSTFTFRHLIPLLSKDFQILSVDLPPFGKSDKSKRFVYSYKNMAQTVIQIIDHFGIKEPVLIGHSMGGQVVLNILHLVPDIANKVVLLSSSSYLKRSKWTLRMFSYIPFSSFFVKRWLARIGVVKNLQETIYNHSIINKEMVDGYLQPFLQNKIFSALTRMIRDWEGDLPSKVLNQIKANCLLIWGEHDKSQPLHIGERLKEDLTHSKLIVLNETGHAIPEERPYEIYEHIKRFVKES</sequence>
<dbReference type="Pfam" id="PF00561">
    <property type="entry name" value="Abhydrolase_1"/>
    <property type="match status" value="1"/>
</dbReference>
<organism evidence="2 3">
    <name type="scientific">Heyndrickxia camelliae</name>
    <dbReference type="NCBI Taxonomy" id="1707093"/>
    <lineage>
        <taxon>Bacteria</taxon>
        <taxon>Bacillati</taxon>
        <taxon>Bacillota</taxon>
        <taxon>Bacilli</taxon>
        <taxon>Bacillales</taxon>
        <taxon>Bacillaceae</taxon>
        <taxon>Heyndrickxia</taxon>
    </lineage>
</organism>
<dbReference type="Proteomes" id="UP000233440">
    <property type="component" value="Unassembled WGS sequence"/>
</dbReference>
<evidence type="ECO:0000313" key="3">
    <source>
        <dbReference type="Proteomes" id="UP000233440"/>
    </source>
</evidence>
<name>A0A2N3LQC0_9BACI</name>
<reference evidence="2 3" key="1">
    <citation type="submission" date="2017-11" db="EMBL/GenBank/DDBJ databases">
        <title>Bacillus camelliae sp. nov., isolated from pu'er tea.</title>
        <authorList>
            <person name="Niu L."/>
        </authorList>
    </citation>
    <scope>NUCLEOTIDE SEQUENCE [LARGE SCALE GENOMIC DNA]</scope>
    <source>
        <strain evidence="2 3">7578-1</strain>
    </source>
</reference>
<dbReference type="RefSeq" id="WP_101352470.1">
    <property type="nucleotide sequence ID" value="NZ_PIQO01000001.1"/>
</dbReference>
<feature type="domain" description="AB hydrolase-1" evidence="1">
    <location>
        <begin position="29"/>
        <end position="261"/>
    </location>
</feature>
<dbReference type="PRINTS" id="PR00111">
    <property type="entry name" value="ABHYDROLASE"/>
</dbReference>
<dbReference type="OrthoDB" id="9797695at2"/>
<dbReference type="InterPro" id="IPR000073">
    <property type="entry name" value="AB_hydrolase_1"/>
</dbReference>
<comment type="caution">
    <text evidence="2">The sequence shown here is derived from an EMBL/GenBank/DDBJ whole genome shotgun (WGS) entry which is preliminary data.</text>
</comment>
<dbReference type="EMBL" id="PIQO01000001">
    <property type="protein sequence ID" value="PKR86821.1"/>
    <property type="molecule type" value="Genomic_DNA"/>
</dbReference>
<proteinExistence type="predicted"/>
<dbReference type="InterPro" id="IPR029058">
    <property type="entry name" value="AB_hydrolase_fold"/>
</dbReference>